<protein>
    <submittedName>
        <fullName evidence="2">Uncharacterized protein</fullName>
    </submittedName>
</protein>
<reference evidence="2" key="2">
    <citation type="submission" date="2023-02" db="EMBL/GenBank/DDBJ databases">
        <authorList>
            <person name="Swenson N.G."/>
            <person name="Wegrzyn J.L."/>
            <person name="Mcevoy S.L."/>
        </authorList>
    </citation>
    <scope>NUCLEOTIDE SEQUENCE</scope>
    <source>
        <strain evidence="2">91603</strain>
        <tissue evidence="2">Leaf</tissue>
    </source>
</reference>
<evidence type="ECO:0000256" key="1">
    <source>
        <dbReference type="SAM" id="Phobius"/>
    </source>
</evidence>
<sequence>MAKVKHGVNEIGRKLVAGGGLDGQETEQMGLRLVSFWWISLHLVDVWLLGDYRSMTRVALFGGRVRVFNGWVYGVVGFLGSWLGGRMARFG</sequence>
<dbReference type="AlphaFoldDB" id="A0AAD5JC00"/>
<dbReference type="Proteomes" id="UP001064489">
    <property type="component" value="Chromosome 6"/>
</dbReference>
<evidence type="ECO:0000313" key="2">
    <source>
        <dbReference type="EMBL" id="KAI9192742.1"/>
    </source>
</evidence>
<keyword evidence="1" id="KW-0472">Membrane</keyword>
<evidence type="ECO:0000313" key="3">
    <source>
        <dbReference type="Proteomes" id="UP001064489"/>
    </source>
</evidence>
<organism evidence="2 3">
    <name type="scientific">Acer negundo</name>
    <name type="common">Box elder</name>
    <dbReference type="NCBI Taxonomy" id="4023"/>
    <lineage>
        <taxon>Eukaryota</taxon>
        <taxon>Viridiplantae</taxon>
        <taxon>Streptophyta</taxon>
        <taxon>Embryophyta</taxon>
        <taxon>Tracheophyta</taxon>
        <taxon>Spermatophyta</taxon>
        <taxon>Magnoliopsida</taxon>
        <taxon>eudicotyledons</taxon>
        <taxon>Gunneridae</taxon>
        <taxon>Pentapetalae</taxon>
        <taxon>rosids</taxon>
        <taxon>malvids</taxon>
        <taxon>Sapindales</taxon>
        <taxon>Sapindaceae</taxon>
        <taxon>Hippocastanoideae</taxon>
        <taxon>Acereae</taxon>
        <taxon>Acer</taxon>
    </lineage>
</organism>
<keyword evidence="1" id="KW-0812">Transmembrane</keyword>
<keyword evidence="3" id="KW-1185">Reference proteome</keyword>
<gene>
    <name evidence="2" type="ORF">LWI28_027281</name>
</gene>
<accession>A0AAD5JC00</accession>
<dbReference type="EMBL" id="JAJSOW010000004">
    <property type="protein sequence ID" value="KAI9192742.1"/>
    <property type="molecule type" value="Genomic_DNA"/>
</dbReference>
<keyword evidence="1" id="KW-1133">Transmembrane helix</keyword>
<comment type="caution">
    <text evidence="2">The sequence shown here is derived from an EMBL/GenBank/DDBJ whole genome shotgun (WGS) entry which is preliminary data.</text>
</comment>
<reference evidence="2" key="1">
    <citation type="journal article" date="2022" name="Plant J.">
        <title>Strategies of tolerance reflected in two North American maple genomes.</title>
        <authorList>
            <person name="McEvoy S.L."/>
            <person name="Sezen U.U."/>
            <person name="Trouern-Trend A."/>
            <person name="McMahon S.M."/>
            <person name="Schaberg P.G."/>
            <person name="Yang J."/>
            <person name="Wegrzyn J.L."/>
            <person name="Swenson N.G."/>
        </authorList>
    </citation>
    <scope>NUCLEOTIDE SEQUENCE</scope>
    <source>
        <strain evidence="2">91603</strain>
    </source>
</reference>
<feature type="transmembrane region" description="Helical" evidence="1">
    <location>
        <begin position="70"/>
        <end position="88"/>
    </location>
</feature>
<name>A0AAD5JC00_ACENE</name>
<proteinExistence type="predicted"/>